<keyword evidence="1" id="KW-0812">Transmembrane</keyword>
<gene>
    <name evidence="2" type="ORF">OCU04_010465</name>
</gene>
<accession>A0A9X0AEL5</accession>
<comment type="caution">
    <text evidence="2">The sequence shown here is derived from an EMBL/GenBank/DDBJ whole genome shotgun (WGS) entry which is preliminary data.</text>
</comment>
<dbReference type="AlphaFoldDB" id="A0A9X0AEL5"/>
<feature type="transmembrane region" description="Helical" evidence="1">
    <location>
        <begin position="159"/>
        <end position="180"/>
    </location>
</feature>
<sequence length="181" mass="21287">MIDLLQLEESIEDVYREYQVLISSIFDKNYKLIRDFLKKHFFFCQSWYDLDWATRRDTFQKAECNNDFYWRDLAKINSRAAVLQSGTILRFNGSSGTYRSTLVLVSYLTIAPDDQEMEDGSFYESLWHSLQNQIVLLELNEFNREGLYIPRFSILNVNFVSPGSIFMVLLGSLLWSSIVVK</sequence>
<evidence type="ECO:0000313" key="3">
    <source>
        <dbReference type="Proteomes" id="UP001152300"/>
    </source>
</evidence>
<evidence type="ECO:0000313" key="2">
    <source>
        <dbReference type="EMBL" id="KAJ8061409.1"/>
    </source>
</evidence>
<organism evidence="2 3">
    <name type="scientific">Sclerotinia nivalis</name>
    <dbReference type="NCBI Taxonomy" id="352851"/>
    <lineage>
        <taxon>Eukaryota</taxon>
        <taxon>Fungi</taxon>
        <taxon>Dikarya</taxon>
        <taxon>Ascomycota</taxon>
        <taxon>Pezizomycotina</taxon>
        <taxon>Leotiomycetes</taxon>
        <taxon>Helotiales</taxon>
        <taxon>Sclerotiniaceae</taxon>
        <taxon>Sclerotinia</taxon>
    </lineage>
</organism>
<dbReference type="EMBL" id="JAPEIS010000012">
    <property type="protein sequence ID" value="KAJ8061409.1"/>
    <property type="molecule type" value="Genomic_DNA"/>
</dbReference>
<protein>
    <submittedName>
        <fullName evidence="2">Uncharacterized protein</fullName>
    </submittedName>
</protein>
<dbReference type="Proteomes" id="UP001152300">
    <property type="component" value="Unassembled WGS sequence"/>
</dbReference>
<evidence type="ECO:0000256" key="1">
    <source>
        <dbReference type="SAM" id="Phobius"/>
    </source>
</evidence>
<keyword evidence="3" id="KW-1185">Reference proteome</keyword>
<reference evidence="2" key="1">
    <citation type="submission" date="2022-11" db="EMBL/GenBank/DDBJ databases">
        <title>Genome Resource of Sclerotinia nivalis Strain SnTB1, a Plant Pathogen Isolated from American Ginseng.</title>
        <authorList>
            <person name="Fan S."/>
        </authorList>
    </citation>
    <scope>NUCLEOTIDE SEQUENCE</scope>
    <source>
        <strain evidence="2">SnTB1</strain>
    </source>
</reference>
<keyword evidence="1" id="KW-0472">Membrane</keyword>
<keyword evidence="1" id="KW-1133">Transmembrane helix</keyword>
<proteinExistence type="predicted"/>
<name>A0A9X0AEL5_9HELO</name>